<reference evidence="1" key="1">
    <citation type="submission" date="2024-02" db="EMBL/GenBank/DDBJ databases">
        <authorList>
            <consortium name="ELIXIR-Norway"/>
            <consortium name="Elixir Norway"/>
        </authorList>
    </citation>
    <scope>NUCLEOTIDE SEQUENCE</scope>
</reference>
<proteinExistence type="predicted"/>
<comment type="caution">
    <text evidence="1">The sequence shown here is derived from an EMBL/GenBank/DDBJ whole genome shotgun (WGS) entry which is preliminary data.</text>
</comment>
<evidence type="ECO:0000313" key="2">
    <source>
        <dbReference type="Proteomes" id="UP001497444"/>
    </source>
</evidence>
<dbReference type="EMBL" id="CAXAQS010000621">
    <property type="protein sequence ID" value="CAK9252423.1"/>
    <property type="molecule type" value="Genomic_DNA"/>
</dbReference>
<dbReference type="Gene3D" id="3.20.90.10">
    <property type="entry name" value="Tubby Protein, Chain A"/>
    <property type="match status" value="1"/>
</dbReference>
<evidence type="ECO:0000313" key="1">
    <source>
        <dbReference type="EMBL" id="CAK9252423.1"/>
    </source>
</evidence>
<keyword evidence="2" id="KW-1185">Reference proteome</keyword>
<protein>
    <submittedName>
        <fullName evidence="1">Uncharacterized protein</fullName>
    </submittedName>
</protein>
<name>A0ABP0VD95_9BRYO</name>
<dbReference type="Proteomes" id="UP001497444">
    <property type="component" value="Unassembled WGS sequence"/>
</dbReference>
<sequence>MVDGLFRQIWTEKSKYYEFKHEMQFGIIVKKVDKCISFELFDQNTGDFIISAALRLNAKDSAIMSRQKDAHKREYEELKRIVHKYSSCYLGKTLPSLTGHYHQIIDCAGRKVADVRYQLHIPSAKLHLTQIMFRMGSIVPSLFSSSRPVEFTLRVSADLDQFDTSEFGATEYTAVPPVFNQELRCWQHNLGGAGQVACRNNFVVVRPSMYSTGSTAELCTLKNNEQVCMRHGKVRVMNVLSRSAFNINYRLLIMPILSTFATYRPSLRSLPPALLTRIESSDVLNIKSEILHVVTVQNSEFVTL</sequence>
<gene>
    <name evidence="1" type="ORF">CSSPJE1EN1_LOCUS27801</name>
</gene>
<accession>A0ABP0VD95</accession>
<organism evidence="1 2">
    <name type="scientific">Sphagnum jensenii</name>
    <dbReference type="NCBI Taxonomy" id="128206"/>
    <lineage>
        <taxon>Eukaryota</taxon>
        <taxon>Viridiplantae</taxon>
        <taxon>Streptophyta</taxon>
        <taxon>Embryophyta</taxon>
        <taxon>Bryophyta</taxon>
        <taxon>Sphagnophytina</taxon>
        <taxon>Sphagnopsida</taxon>
        <taxon>Sphagnales</taxon>
        <taxon>Sphagnaceae</taxon>
        <taxon>Sphagnum</taxon>
    </lineage>
</organism>
<dbReference type="InterPro" id="IPR025659">
    <property type="entry name" value="Tubby-like_C"/>
</dbReference>